<accession>A0A1B0GQ79</accession>
<evidence type="ECO:0000313" key="5">
    <source>
        <dbReference type="Proteomes" id="UP000092462"/>
    </source>
</evidence>
<comment type="similarity">
    <text evidence="3">Belongs to the peptidase S1 family. CLIP subfamily.</text>
</comment>
<dbReference type="EnsemblMetazoa" id="PPAI009021-RA">
    <property type="protein sequence ID" value="PPAI009021-PA"/>
    <property type="gene ID" value="PPAI009021"/>
</dbReference>
<sequence length="265" mass="28094">MKFYGIILLVGILCAFDCANAKAQGPDQRVYHGDYNAVNDVDRKTYPALVVVTDGTSVLSSCTSNIISLNYVLTHLSCLHVEETATLVRTVSSIGFTGQYHETTILNVVQISDCIALGEVANAFPATAGEFTPVALPPADLALDEDCGVVDFTLAGYRDADSNDDATVSSTVAFLGDFRKICRSSCRSFYSVLSPTDVFCAQGQGDYAACGADLGAGLVYQDTSVTPAQDTIYGILSEHQGCGNNIAVYCFVPRYVEAIEGVIGA</sequence>
<evidence type="ECO:0000256" key="3">
    <source>
        <dbReference type="ARBA" id="ARBA00024195"/>
    </source>
</evidence>
<dbReference type="VEuPathDB" id="VectorBase:PPAPM1_002970"/>
<protein>
    <submittedName>
        <fullName evidence="4">Uncharacterized protein</fullName>
    </submittedName>
</protein>
<organism evidence="4 5">
    <name type="scientific">Phlebotomus papatasi</name>
    <name type="common">Sandfly</name>
    <dbReference type="NCBI Taxonomy" id="29031"/>
    <lineage>
        <taxon>Eukaryota</taxon>
        <taxon>Metazoa</taxon>
        <taxon>Ecdysozoa</taxon>
        <taxon>Arthropoda</taxon>
        <taxon>Hexapoda</taxon>
        <taxon>Insecta</taxon>
        <taxon>Pterygota</taxon>
        <taxon>Neoptera</taxon>
        <taxon>Endopterygota</taxon>
        <taxon>Diptera</taxon>
        <taxon>Nematocera</taxon>
        <taxon>Psychodoidea</taxon>
        <taxon>Psychodidae</taxon>
        <taxon>Phlebotomus</taxon>
        <taxon>Phlebotomus</taxon>
    </lineage>
</organism>
<name>A0A1B0GQ79_PHLPP</name>
<evidence type="ECO:0000256" key="1">
    <source>
        <dbReference type="ARBA" id="ARBA00023157"/>
    </source>
</evidence>
<dbReference type="Gene3D" id="2.40.10.10">
    <property type="entry name" value="Trypsin-like serine proteases"/>
    <property type="match status" value="1"/>
</dbReference>
<proteinExistence type="inferred from homology"/>
<evidence type="ECO:0000313" key="4">
    <source>
        <dbReference type="EnsemblMetazoa" id="PPAI009021-PA"/>
    </source>
</evidence>
<dbReference type="InterPro" id="IPR009003">
    <property type="entry name" value="Peptidase_S1_PA"/>
</dbReference>
<dbReference type="SUPFAM" id="SSF50494">
    <property type="entry name" value="Trypsin-like serine proteases"/>
    <property type="match status" value="1"/>
</dbReference>
<dbReference type="InterPro" id="IPR051487">
    <property type="entry name" value="Ser/Thr_Proteases_Immune/Dev"/>
</dbReference>
<dbReference type="Proteomes" id="UP000092462">
    <property type="component" value="Unassembled WGS sequence"/>
</dbReference>
<keyword evidence="2" id="KW-0325">Glycoprotein</keyword>
<evidence type="ECO:0000256" key="2">
    <source>
        <dbReference type="ARBA" id="ARBA00023180"/>
    </source>
</evidence>
<dbReference type="EMBL" id="AJVK01016220">
    <property type="status" value="NOT_ANNOTATED_CDS"/>
    <property type="molecule type" value="Genomic_DNA"/>
</dbReference>
<dbReference type="VEuPathDB" id="VectorBase:PPAI009021"/>
<keyword evidence="1" id="KW-1015">Disulfide bond</keyword>
<dbReference type="AlphaFoldDB" id="A0A1B0GQ79"/>
<dbReference type="PANTHER" id="PTHR24256">
    <property type="entry name" value="TRYPTASE-RELATED"/>
    <property type="match status" value="1"/>
</dbReference>
<reference evidence="4" key="1">
    <citation type="submission" date="2022-08" db="UniProtKB">
        <authorList>
            <consortium name="EnsemblMetazoa"/>
        </authorList>
    </citation>
    <scope>IDENTIFICATION</scope>
    <source>
        <strain evidence="4">Israel</strain>
    </source>
</reference>
<keyword evidence="5" id="KW-1185">Reference proteome</keyword>
<dbReference type="InterPro" id="IPR043504">
    <property type="entry name" value="Peptidase_S1_PA_chymotrypsin"/>
</dbReference>